<evidence type="ECO:0000256" key="6">
    <source>
        <dbReference type="SAM" id="MobiDB-lite"/>
    </source>
</evidence>
<dbReference type="EMBL" id="VLLL01000006">
    <property type="protein sequence ID" value="TWJ12269.1"/>
    <property type="molecule type" value="Genomic_DNA"/>
</dbReference>
<keyword evidence="5 7" id="KW-0472">Membrane</keyword>
<dbReference type="GO" id="GO:0005886">
    <property type="term" value="C:plasma membrane"/>
    <property type="evidence" value="ECO:0007669"/>
    <property type="project" value="UniProtKB-SubCell"/>
</dbReference>
<evidence type="ECO:0000313" key="9">
    <source>
        <dbReference type="Proteomes" id="UP000321617"/>
    </source>
</evidence>
<keyword evidence="9" id="KW-1185">Reference proteome</keyword>
<protein>
    <submittedName>
        <fullName evidence="8">Membrane protein</fullName>
    </submittedName>
</protein>
<comment type="caution">
    <text evidence="8">The sequence shown here is derived from an EMBL/GenBank/DDBJ whole genome shotgun (WGS) entry which is preliminary data.</text>
</comment>
<feature type="compositionally biased region" description="Basic and acidic residues" evidence="6">
    <location>
        <begin position="316"/>
        <end position="354"/>
    </location>
</feature>
<keyword evidence="4 7" id="KW-1133">Transmembrane helix</keyword>
<organism evidence="8 9">
    <name type="scientific">Stackebrandtia albiflava</name>
    <dbReference type="NCBI Taxonomy" id="406432"/>
    <lineage>
        <taxon>Bacteria</taxon>
        <taxon>Bacillati</taxon>
        <taxon>Actinomycetota</taxon>
        <taxon>Actinomycetes</taxon>
        <taxon>Glycomycetales</taxon>
        <taxon>Glycomycetaceae</taxon>
        <taxon>Stackebrandtia</taxon>
    </lineage>
</organism>
<evidence type="ECO:0000256" key="4">
    <source>
        <dbReference type="ARBA" id="ARBA00022989"/>
    </source>
</evidence>
<keyword evidence="3 7" id="KW-0812">Transmembrane</keyword>
<dbReference type="Proteomes" id="UP000321617">
    <property type="component" value="Unassembled WGS sequence"/>
</dbReference>
<feature type="compositionally biased region" description="Basic and acidic residues" evidence="6">
    <location>
        <begin position="404"/>
        <end position="415"/>
    </location>
</feature>
<proteinExistence type="predicted"/>
<evidence type="ECO:0000256" key="7">
    <source>
        <dbReference type="SAM" id="Phobius"/>
    </source>
</evidence>
<evidence type="ECO:0000256" key="5">
    <source>
        <dbReference type="ARBA" id="ARBA00023136"/>
    </source>
</evidence>
<name>A0A562V2Z0_9ACTN</name>
<evidence type="ECO:0000313" key="8">
    <source>
        <dbReference type="EMBL" id="TWJ12269.1"/>
    </source>
</evidence>
<comment type="subcellular location">
    <subcellularLocation>
        <location evidence="1">Cell membrane</location>
        <topology evidence="1">Multi-pass membrane protein</topology>
    </subcellularLocation>
</comment>
<feature type="transmembrane region" description="Helical" evidence="7">
    <location>
        <begin position="224"/>
        <end position="247"/>
    </location>
</feature>
<accession>A0A562V2Z0</accession>
<sequence length="415" mass="44957">MGHDRRVRFPDVEAMFDRAVEWLRSRSKRFDHFWRAQERFFEVQAGLFSAAISYYAFFAALSLSLLALSVLGYLLELQELYLIVQQWLSENLPIIEADSIAASRQTAGIIALAALTVTGVSWVQSIRSSIRAVWLLDPEPGHPVWRVLVDFAMLIGLGVLLIATLTVTAGAEVALAWLGDGHQEGWLGQLIAWGGTAVGILVNTILAAALLTGLPRLALPLKRVLPPALWVALGLELLKTLGTLYIVRVESRAAYQAVGTAVGLLIFLYVFNQMLLFAASWTATSSRGNVLDLADERRRVDTGWIGRLAAPAPAPADDRQDAEDRTEREPPAADESPDRDAIEPPEPEAPRDEPEPGPGAGPESDADDAPEPPDPGPEALRIWPAEPDADDASGSRSATRAARGGRDADPGDDSR</sequence>
<dbReference type="PANTHER" id="PTHR30213">
    <property type="entry name" value="INNER MEMBRANE PROTEIN YHJD"/>
    <property type="match status" value="1"/>
</dbReference>
<dbReference type="AlphaFoldDB" id="A0A562V2Z0"/>
<evidence type="ECO:0000256" key="3">
    <source>
        <dbReference type="ARBA" id="ARBA00022692"/>
    </source>
</evidence>
<keyword evidence="2" id="KW-1003">Cell membrane</keyword>
<feature type="compositionally biased region" description="Low complexity" evidence="6">
    <location>
        <begin position="392"/>
        <end position="402"/>
    </location>
</feature>
<evidence type="ECO:0000256" key="2">
    <source>
        <dbReference type="ARBA" id="ARBA00022475"/>
    </source>
</evidence>
<feature type="transmembrane region" description="Helical" evidence="7">
    <location>
        <begin position="147"/>
        <end position="178"/>
    </location>
</feature>
<dbReference type="PANTHER" id="PTHR30213:SF1">
    <property type="entry name" value="INNER MEMBRANE PROTEIN YHJD"/>
    <property type="match status" value="1"/>
</dbReference>
<evidence type="ECO:0000256" key="1">
    <source>
        <dbReference type="ARBA" id="ARBA00004651"/>
    </source>
</evidence>
<gene>
    <name evidence="8" type="ORF">LX16_3025</name>
</gene>
<feature type="transmembrane region" description="Helical" evidence="7">
    <location>
        <begin position="253"/>
        <end position="271"/>
    </location>
</feature>
<dbReference type="Pfam" id="PF03631">
    <property type="entry name" value="Virul_fac_BrkB"/>
    <property type="match status" value="1"/>
</dbReference>
<reference evidence="8 9" key="1">
    <citation type="journal article" date="2013" name="Stand. Genomic Sci.">
        <title>Genomic Encyclopedia of Type Strains, Phase I: The one thousand microbial genomes (KMG-I) project.</title>
        <authorList>
            <person name="Kyrpides N.C."/>
            <person name="Woyke T."/>
            <person name="Eisen J.A."/>
            <person name="Garrity G."/>
            <person name="Lilburn T.G."/>
            <person name="Beck B.J."/>
            <person name="Whitman W.B."/>
            <person name="Hugenholtz P."/>
            <person name="Klenk H.P."/>
        </authorList>
    </citation>
    <scope>NUCLEOTIDE SEQUENCE [LARGE SCALE GENOMIC DNA]</scope>
    <source>
        <strain evidence="8 9">DSM 45044</strain>
    </source>
</reference>
<feature type="transmembrane region" description="Helical" evidence="7">
    <location>
        <begin position="54"/>
        <end position="75"/>
    </location>
</feature>
<feature type="transmembrane region" description="Helical" evidence="7">
    <location>
        <begin position="107"/>
        <end position="126"/>
    </location>
</feature>
<dbReference type="InterPro" id="IPR017039">
    <property type="entry name" value="Virul_fac_BrkB"/>
</dbReference>
<feature type="region of interest" description="Disordered" evidence="6">
    <location>
        <begin position="304"/>
        <end position="415"/>
    </location>
</feature>
<feature type="transmembrane region" description="Helical" evidence="7">
    <location>
        <begin position="190"/>
        <end position="212"/>
    </location>
</feature>